<feature type="compositionally biased region" description="Low complexity" evidence="1">
    <location>
        <begin position="419"/>
        <end position="428"/>
    </location>
</feature>
<feature type="compositionally biased region" description="Basic and acidic residues" evidence="1">
    <location>
        <begin position="279"/>
        <end position="288"/>
    </location>
</feature>
<feature type="region of interest" description="Disordered" evidence="1">
    <location>
        <begin position="328"/>
        <end position="474"/>
    </location>
</feature>
<evidence type="ECO:0000256" key="1">
    <source>
        <dbReference type="SAM" id="MobiDB-lite"/>
    </source>
</evidence>
<sequence>MGPACDLSPVVSDAVPSRYAVSPRWPDKEETANHVRLQNFLMTSAGHDDPNSASWQNSQAQRGNSMGQGNDPNTERNRSVNLSTSNATNHQPGTEPGPSTSNPDVIPNPECSGPCFTFDTKLMRALTKKCNKLTSLFLEYCNIDYKSYLDVSECDWFEPASLMPLSKLPVLHELYMKDCVRLTECVAYASLATRYGFRQLRILDVRGSPISDSEISAVGWLPLLEELYCAPGDDYRSTSEHAHAWAEDLQPKDKLEPWENEEPEYFRNRTPEPEEEEVEVRPEPRPSAEDMASAPWWSHERRIIVIQPNHDEEDDSPATVRLRSLGLQVEPGPSGANNAVPGPSRANPGPNPGPGPSGTKRPTNDNGLDLVKRPRIEQEVPRIEVVLERAAVSAEDCPRLNRVLNRPSYDLSEYVGADAEPSPSTSRSPSPPPDPVRDAPDPARDAPDPARDAPDAPSDAPNDKASEAASDAVYEPPIVPVLDPRALQRRALRNEWLGSLVSLASRPGGKESLFSRRDQGNVPVDGTVPQASASSRPVEPQAGPSEAPQQFEPQPGPSNEVLDEEVNFAVEYVFPHPVTVTFDPENDEYATVHIAPEPNAAEGGNDENWNAENDGNEWNDGNPNERFVGNPENAVPVNADAANDGNGNLGNQENYADARNVGNIDNAANIPPVVNPPPPGHVHIVNPRPHFFTPHYHRNRANGHHCHSNPCPHGHVGPQAQQGPLQEVVLEHHAHVIPHQEPHNLQGPQIYAPYANGPQAVIIPGNVAPINAGPQAHLLMQPNRLRQPPYGNPFPHMAHLPPFRNRHAQDQVQDENQDVFNEFDGNAQNDVIRPHFVRFRRNNMRDRMHVDLDIHHQIPVHQSNSHLVTDSAILRFGRADNDDINYVHIARVGDGSSEQGNRPDRSNLRVLSVTGYRNITNRSLQHLATAAPHLRMIDFSETSVTQAGVDMFKAIRPNCEVVFSEYGRRR</sequence>
<name>A0A9N8L5E9_CHRIL</name>
<protein>
    <submittedName>
        <fullName evidence="2">Uncharacterized protein</fullName>
    </submittedName>
</protein>
<feature type="compositionally biased region" description="Basic and acidic residues" evidence="1">
    <location>
        <begin position="370"/>
        <end position="387"/>
    </location>
</feature>
<reference evidence="2" key="1">
    <citation type="submission" date="2021-12" db="EMBL/GenBank/DDBJ databases">
        <authorList>
            <person name="King R."/>
        </authorList>
    </citation>
    <scope>NUCLEOTIDE SEQUENCE</scope>
</reference>
<dbReference type="SUPFAM" id="SSF52047">
    <property type="entry name" value="RNI-like"/>
    <property type="match status" value="1"/>
</dbReference>
<dbReference type="InterPro" id="IPR032675">
    <property type="entry name" value="LRR_dom_sf"/>
</dbReference>
<feature type="region of interest" description="Disordered" evidence="1">
    <location>
        <begin position="505"/>
        <end position="560"/>
    </location>
</feature>
<evidence type="ECO:0000313" key="3">
    <source>
        <dbReference type="Proteomes" id="UP001154114"/>
    </source>
</evidence>
<evidence type="ECO:0000313" key="2">
    <source>
        <dbReference type="EMBL" id="CAD0207012.1"/>
    </source>
</evidence>
<feature type="region of interest" description="Disordered" evidence="1">
    <location>
        <begin position="44"/>
        <end position="106"/>
    </location>
</feature>
<keyword evidence="3" id="KW-1185">Reference proteome</keyword>
<feature type="region of interest" description="Disordered" evidence="1">
    <location>
        <begin position="252"/>
        <end position="294"/>
    </location>
</feature>
<accession>A0A9N8L5E9</accession>
<dbReference type="EMBL" id="LR824034">
    <property type="protein sequence ID" value="CAD0207012.1"/>
    <property type="molecule type" value="Genomic_DNA"/>
</dbReference>
<feature type="compositionally biased region" description="Polar residues" evidence="1">
    <location>
        <begin position="79"/>
        <end position="103"/>
    </location>
</feature>
<feature type="compositionally biased region" description="Basic and acidic residues" evidence="1">
    <location>
        <begin position="435"/>
        <end position="454"/>
    </location>
</feature>
<proteinExistence type="predicted"/>
<feature type="region of interest" description="Disordered" evidence="1">
    <location>
        <begin position="597"/>
        <end position="626"/>
    </location>
</feature>
<organism evidence="2 3">
    <name type="scientific">Chrysodeixis includens</name>
    <name type="common">Soybean looper</name>
    <name type="synonym">Pseudoplusia includens</name>
    <dbReference type="NCBI Taxonomy" id="689277"/>
    <lineage>
        <taxon>Eukaryota</taxon>
        <taxon>Metazoa</taxon>
        <taxon>Ecdysozoa</taxon>
        <taxon>Arthropoda</taxon>
        <taxon>Hexapoda</taxon>
        <taxon>Insecta</taxon>
        <taxon>Pterygota</taxon>
        <taxon>Neoptera</taxon>
        <taxon>Endopterygota</taxon>
        <taxon>Lepidoptera</taxon>
        <taxon>Glossata</taxon>
        <taxon>Ditrysia</taxon>
        <taxon>Noctuoidea</taxon>
        <taxon>Noctuidae</taxon>
        <taxon>Plusiinae</taxon>
        <taxon>Chrysodeixis</taxon>
    </lineage>
</organism>
<dbReference type="OrthoDB" id="9856535at2759"/>
<feature type="compositionally biased region" description="Polar residues" evidence="1">
    <location>
        <begin position="51"/>
        <end position="72"/>
    </location>
</feature>
<gene>
    <name evidence="2" type="ORF">CINC_LOCUS9991</name>
</gene>
<dbReference type="AlphaFoldDB" id="A0A9N8L5E9"/>
<dbReference type="Proteomes" id="UP001154114">
    <property type="component" value="Chromosome 31"/>
</dbReference>
<dbReference type="Gene3D" id="3.80.10.10">
    <property type="entry name" value="Ribonuclease Inhibitor"/>
    <property type="match status" value="2"/>
</dbReference>